<accession>A0ABT1CXN5</accession>
<dbReference type="SUPFAM" id="SSF54001">
    <property type="entry name" value="Cysteine proteinases"/>
    <property type="match status" value="1"/>
</dbReference>
<gene>
    <name evidence="2" type="ORF">GTW23_22510</name>
</gene>
<dbReference type="PANTHER" id="PTHR39327">
    <property type="match status" value="1"/>
</dbReference>
<dbReference type="EMBL" id="JAAAML010000005">
    <property type="protein sequence ID" value="MCO6410965.1"/>
    <property type="molecule type" value="Genomic_DNA"/>
</dbReference>
<evidence type="ECO:0000256" key="1">
    <source>
        <dbReference type="SAM" id="SignalP"/>
    </source>
</evidence>
<keyword evidence="3" id="KW-1185">Reference proteome</keyword>
<keyword evidence="1" id="KW-0732">Signal</keyword>
<organism evidence="2 3">
    <name type="scientific">Hoeflea alexandrii</name>
    <dbReference type="NCBI Taxonomy" id="288436"/>
    <lineage>
        <taxon>Bacteria</taxon>
        <taxon>Pseudomonadati</taxon>
        <taxon>Pseudomonadota</taxon>
        <taxon>Alphaproteobacteria</taxon>
        <taxon>Hyphomicrobiales</taxon>
        <taxon>Rhizobiaceae</taxon>
        <taxon>Hoeflea</taxon>
    </lineage>
</organism>
<dbReference type="Proteomes" id="UP001320715">
    <property type="component" value="Unassembled WGS sequence"/>
</dbReference>
<protein>
    <recommendedName>
        <fullName evidence="4">Transglutaminase</fullName>
    </recommendedName>
</protein>
<dbReference type="InterPro" id="IPR038765">
    <property type="entry name" value="Papain-like_cys_pep_sf"/>
</dbReference>
<dbReference type="InterPro" id="IPR010319">
    <property type="entry name" value="Transglutaminase-like_Cys_pept"/>
</dbReference>
<sequence length="347" mass="37000">MYNEVTNKQYLRNTSFLVSLLCASAAQANDYDVWDTKPEIIVAANTISALVQNQSVARNLAWLTMAQFTTTLNVSQGGFAPLGFDPDPAFDIAAPQAFAALAAARPADNQAPSDLTASQDQITTASISVPTASAGASLSEAIREDLPLFGAYRIRFGKIKSGARISVLMRKAAASGPSAICINQCADLADRLALNGSSISEQLRHVSVSVNSMVAYKTDDQNHDRTDYWSTPNEILGRSSGDCEDYAILKMAVLARLGVPMDVMEIVVLKDTSRRLFHAVLSVSLEDRNLILDNVTDAIEADTEKPSYAPLFSISGTANYVFGYKGGGSNHMASFKGLAAIAPGAGF</sequence>
<dbReference type="RefSeq" id="WP_252917596.1">
    <property type="nucleotide sequence ID" value="NZ_JAAAML010000005.1"/>
</dbReference>
<evidence type="ECO:0008006" key="4">
    <source>
        <dbReference type="Google" id="ProtNLM"/>
    </source>
</evidence>
<dbReference type="PANTHER" id="PTHR39327:SF1">
    <property type="entry name" value="BLR5470 PROTEIN"/>
    <property type="match status" value="1"/>
</dbReference>
<feature type="signal peptide" evidence="1">
    <location>
        <begin position="1"/>
        <end position="28"/>
    </location>
</feature>
<proteinExistence type="predicted"/>
<comment type="caution">
    <text evidence="2">The sequence shown here is derived from an EMBL/GenBank/DDBJ whole genome shotgun (WGS) entry which is preliminary data.</text>
</comment>
<name>A0ABT1CXN5_9HYPH</name>
<evidence type="ECO:0000313" key="3">
    <source>
        <dbReference type="Proteomes" id="UP001320715"/>
    </source>
</evidence>
<evidence type="ECO:0000313" key="2">
    <source>
        <dbReference type="EMBL" id="MCO6410965.1"/>
    </source>
</evidence>
<dbReference type="Pfam" id="PF06035">
    <property type="entry name" value="Peptidase_C93"/>
    <property type="match status" value="1"/>
</dbReference>
<dbReference type="Gene3D" id="3.10.620.30">
    <property type="match status" value="1"/>
</dbReference>
<feature type="chain" id="PRO_5046780944" description="Transglutaminase" evidence="1">
    <location>
        <begin position="29"/>
        <end position="347"/>
    </location>
</feature>
<reference evidence="2 3" key="1">
    <citation type="submission" date="2020-01" db="EMBL/GenBank/DDBJ databases">
        <title>Genomes of bacteria type strains.</title>
        <authorList>
            <person name="Chen J."/>
            <person name="Zhu S."/>
            <person name="Yang J."/>
        </authorList>
    </citation>
    <scope>NUCLEOTIDE SEQUENCE [LARGE SCALE GENOMIC DNA]</scope>
    <source>
        <strain evidence="2 3">DSM 16655</strain>
    </source>
</reference>